<dbReference type="Proteomes" id="UP000029981">
    <property type="component" value="Chromosome 2"/>
</dbReference>
<dbReference type="Gramene" id="KGN61497">
    <property type="protein sequence ID" value="KGN61497"/>
    <property type="gene ID" value="Csa_2G148420"/>
</dbReference>
<reference evidence="2 3" key="2">
    <citation type="journal article" date="2009" name="PLoS ONE">
        <title>An integrated genetic and cytogenetic map of the cucumber genome.</title>
        <authorList>
            <person name="Ren Y."/>
            <person name="Zhang Z."/>
            <person name="Liu J."/>
            <person name="Staub J.E."/>
            <person name="Han Y."/>
            <person name="Cheng Z."/>
            <person name="Li X."/>
            <person name="Lu J."/>
            <person name="Miao H."/>
            <person name="Kang H."/>
            <person name="Xie B."/>
            <person name="Gu X."/>
            <person name="Wang X."/>
            <person name="Du Y."/>
            <person name="Jin W."/>
            <person name="Huang S."/>
        </authorList>
    </citation>
    <scope>NUCLEOTIDE SEQUENCE [LARGE SCALE GENOMIC DNA]</scope>
    <source>
        <strain evidence="3">cv. 9930</strain>
    </source>
</reference>
<feature type="region of interest" description="Disordered" evidence="1">
    <location>
        <begin position="63"/>
        <end position="101"/>
    </location>
</feature>
<sequence>MRRRRITDLSSGSSSSLRPVSNLFESLTVAPTPTNQVSPAELTTSMWEAKLVFGCWRATGLGRRRTSEGEKELRMGEEKEENENGEGTNGEEGRRRERLRV</sequence>
<reference evidence="2 3" key="1">
    <citation type="journal article" date="2009" name="Nat. Genet.">
        <title>The genome of the cucumber, Cucumis sativus L.</title>
        <authorList>
            <person name="Huang S."/>
            <person name="Li R."/>
            <person name="Zhang Z."/>
            <person name="Li L."/>
            <person name="Gu X."/>
            <person name="Fan W."/>
            <person name="Lucas W.J."/>
            <person name="Wang X."/>
            <person name="Xie B."/>
            <person name="Ni P."/>
            <person name="Ren Y."/>
            <person name="Zhu H."/>
            <person name="Li J."/>
            <person name="Lin K."/>
            <person name="Jin W."/>
            <person name="Fei Z."/>
            <person name="Li G."/>
            <person name="Staub J."/>
            <person name="Kilian A."/>
            <person name="van der Vossen E.A."/>
            <person name="Wu Y."/>
            <person name="Guo J."/>
            <person name="He J."/>
            <person name="Jia Z."/>
            <person name="Ren Y."/>
            <person name="Tian G."/>
            <person name="Lu Y."/>
            <person name="Ruan J."/>
            <person name="Qian W."/>
            <person name="Wang M."/>
            <person name="Huang Q."/>
            <person name="Li B."/>
            <person name="Xuan Z."/>
            <person name="Cao J."/>
            <person name="Asan"/>
            <person name="Wu Z."/>
            <person name="Zhang J."/>
            <person name="Cai Q."/>
            <person name="Bai Y."/>
            <person name="Zhao B."/>
            <person name="Han Y."/>
            <person name="Li Y."/>
            <person name="Li X."/>
            <person name="Wang S."/>
            <person name="Shi Q."/>
            <person name="Liu S."/>
            <person name="Cho W.K."/>
            <person name="Kim J.Y."/>
            <person name="Xu Y."/>
            <person name="Heller-Uszynska K."/>
            <person name="Miao H."/>
            <person name="Cheng Z."/>
            <person name="Zhang S."/>
            <person name="Wu J."/>
            <person name="Yang Y."/>
            <person name="Kang H."/>
            <person name="Li M."/>
            <person name="Liang H."/>
            <person name="Ren X."/>
            <person name="Shi Z."/>
            <person name="Wen M."/>
            <person name="Jian M."/>
            <person name="Yang H."/>
            <person name="Zhang G."/>
            <person name="Yang Z."/>
            <person name="Chen R."/>
            <person name="Liu S."/>
            <person name="Li J."/>
            <person name="Ma L."/>
            <person name="Liu H."/>
            <person name="Zhou Y."/>
            <person name="Zhao J."/>
            <person name="Fang X."/>
            <person name="Li G."/>
            <person name="Fang L."/>
            <person name="Li Y."/>
            <person name="Liu D."/>
            <person name="Zheng H."/>
            <person name="Zhang Y."/>
            <person name="Qin N."/>
            <person name="Li Z."/>
            <person name="Yang G."/>
            <person name="Yang S."/>
            <person name="Bolund L."/>
            <person name="Kristiansen K."/>
            <person name="Zheng H."/>
            <person name="Li S."/>
            <person name="Zhang X."/>
            <person name="Yang H."/>
            <person name="Wang J."/>
            <person name="Sun R."/>
            <person name="Zhang B."/>
            <person name="Jiang S."/>
            <person name="Wang J."/>
            <person name="Du Y."/>
            <person name="Li S."/>
        </authorList>
    </citation>
    <scope>NUCLEOTIDE SEQUENCE [LARGE SCALE GENOMIC DNA]</scope>
    <source>
        <strain evidence="3">cv. 9930</strain>
    </source>
</reference>
<organism evidence="2 3">
    <name type="scientific">Cucumis sativus</name>
    <name type="common">Cucumber</name>
    <dbReference type="NCBI Taxonomy" id="3659"/>
    <lineage>
        <taxon>Eukaryota</taxon>
        <taxon>Viridiplantae</taxon>
        <taxon>Streptophyta</taxon>
        <taxon>Embryophyta</taxon>
        <taxon>Tracheophyta</taxon>
        <taxon>Spermatophyta</taxon>
        <taxon>Magnoliopsida</taxon>
        <taxon>eudicotyledons</taxon>
        <taxon>Gunneridae</taxon>
        <taxon>Pentapetalae</taxon>
        <taxon>rosids</taxon>
        <taxon>fabids</taxon>
        <taxon>Cucurbitales</taxon>
        <taxon>Cucurbitaceae</taxon>
        <taxon>Benincaseae</taxon>
        <taxon>Cucumis</taxon>
    </lineage>
</organism>
<reference evidence="2 3" key="4">
    <citation type="journal article" date="2011" name="BMC Genomics">
        <title>RNA-Seq improves annotation of protein-coding genes in the cucumber genome.</title>
        <authorList>
            <person name="Li Z."/>
            <person name="Zhang Z."/>
            <person name="Yan P."/>
            <person name="Huang S."/>
            <person name="Fei Z."/>
            <person name="Lin K."/>
        </authorList>
    </citation>
    <scope>NUCLEOTIDE SEQUENCE [LARGE SCALE GENOMIC DNA]</scope>
    <source>
        <strain evidence="3">cv. 9930</strain>
    </source>
</reference>
<keyword evidence="3" id="KW-1185">Reference proteome</keyword>
<gene>
    <name evidence="2" type="ORF">Csa_2G148420</name>
</gene>
<evidence type="ECO:0000256" key="1">
    <source>
        <dbReference type="SAM" id="MobiDB-lite"/>
    </source>
</evidence>
<dbReference type="AlphaFoldDB" id="A0A0A0LLB1"/>
<dbReference type="EMBL" id="CM002923">
    <property type="protein sequence ID" value="KGN61497.1"/>
    <property type="molecule type" value="Genomic_DNA"/>
</dbReference>
<protein>
    <submittedName>
        <fullName evidence="2">Uncharacterized protein</fullName>
    </submittedName>
</protein>
<reference evidence="2 3" key="3">
    <citation type="journal article" date="2010" name="BMC Genomics">
        <title>Transcriptome sequencing and comparative analysis of cucumber flowers with different sex types.</title>
        <authorList>
            <person name="Guo S."/>
            <person name="Zheng Y."/>
            <person name="Joung J.G."/>
            <person name="Liu S."/>
            <person name="Zhang Z."/>
            <person name="Crasta O.R."/>
            <person name="Sobral B.W."/>
            <person name="Xu Y."/>
            <person name="Huang S."/>
            <person name="Fei Z."/>
        </authorList>
    </citation>
    <scope>NUCLEOTIDE SEQUENCE [LARGE SCALE GENOMIC DNA]</scope>
    <source>
        <strain evidence="3">cv. 9930</strain>
    </source>
</reference>
<name>A0A0A0LLB1_CUCSA</name>
<feature type="compositionally biased region" description="Basic and acidic residues" evidence="1">
    <location>
        <begin position="65"/>
        <end position="77"/>
    </location>
</feature>
<accession>A0A0A0LLB1</accession>
<feature type="compositionally biased region" description="Basic and acidic residues" evidence="1">
    <location>
        <begin position="91"/>
        <end position="101"/>
    </location>
</feature>
<evidence type="ECO:0000313" key="3">
    <source>
        <dbReference type="Proteomes" id="UP000029981"/>
    </source>
</evidence>
<proteinExistence type="predicted"/>
<evidence type="ECO:0000313" key="2">
    <source>
        <dbReference type="EMBL" id="KGN61497.1"/>
    </source>
</evidence>